<evidence type="ECO:0000256" key="3">
    <source>
        <dbReference type="PROSITE-ProRule" id="PRU00023"/>
    </source>
</evidence>
<reference evidence="4 5" key="1">
    <citation type="submission" date="2024-04" db="EMBL/GenBank/DDBJ databases">
        <title>Tritrichomonas musculus Genome.</title>
        <authorList>
            <person name="Alves-Ferreira E."/>
            <person name="Grigg M."/>
            <person name="Lorenzi H."/>
            <person name="Galac M."/>
        </authorList>
    </citation>
    <scope>NUCLEOTIDE SEQUENCE [LARGE SCALE GENOMIC DNA]</scope>
    <source>
        <strain evidence="4 5">EAF2021</strain>
    </source>
</reference>
<comment type="caution">
    <text evidence="4">The sequence shown here is derived from an EMBL/GenBank/DDBJ whole genome shotgun (WGS) entry which is preliminary data.</text>
</comment>
<sequence length="585" mass="69176">MSIPSYIDKMKKIHKMILKYIKEGSETNLQSLSNEIENEKIINDKNEFKSFLHLICKISNNHYKSQSFHAKIEQILSFYRNQILNFFTNIEIFNIFKNNKRILLFLFDEKIIIFDQSIFQKVSNKKYAKFNYCQYFMPEINAFTKNNKDTSDETNLEEFKEKRKIGENELYICELIRNDSVEDFIAFINRNNISLHTKIKTSIYETNPFLIKNIEQSLIEYAAFFGSIQIFQYLLMNNINLTPSLWRYVIHGQNADLVHLLEDNHIECDIEKNIIESIKCHHNQFANYFMNSSQNNIENYISAVLKYYNFEYLENEFINEIYFFDFCKNDYLLFIPKLLPKVLINEVVNTKKEHKKIKIEIWSDELTSYEIITTIKIKKRTALHIAIEKENIEIVKILLTRKDIDINFYWKSKIESYLIDDKKTALHLAVEKSNVEIVKLLLLYQNIDVNCLTLAFKGPDLIEKTALQIAVENENAEIVKLLLSKPNIDVNKYMICNTLLRSCHRKEMTALCIAVEKDNIEITYLLCLHPYTNINIPFIQSCDSGEQCIPPRRILLEKKTPFQIATEHNNQTICQIILMKHLLPN</sequence>
<evidence type="ECO:0000313" key="5">
    <source>
        <dbReference type="Proteomes" id="UP001470230"/>
    </source>
</evidence>
<dbReference type="EMBL" id="JAPFFF010000040">
    <property type="protein sequence ID" value="KAK8841958.1"/>
    <property type="molecule type" value="Genomic_DNA"/>
</dbReference>
<evidence type="ECO:0000256" key="1">
    <source>
        <dbReference type="ARBA" id="ARBA00022737"/>
    </source>
</evidence>
<dbReference type="Pfam" id="PF12796">
    <property type="entry name" value="Ank_2"/>
    <property type="match status" value="1"/>
</dbReference>
<dbReference type="Pfam" id="PF00023">
    <property type="entry name" value="Ank"/>
    <property type="match status" value="1"/>
</dbReference>
<dbReference type="PANTHER" id="PTHR24198:SF165">
    <property type="entry name" value="ANKYRIN REPEAT-CONTAINING PROTEIN-RELATED"/>
    <property type="match status" value="1"/>
</dbReference>
<dbReference type="SMART" id="SM00248">
    <property type="entry name" value="ANK"/>
    <property type="match status" value="6"/>
</dbReference>
<gene>
    <name evidence="4" type="ORF">M9Y10_026914</name>
</gene>
<feature type="repeat" description="ANK" evidence="3">
    <location>
        <begin position="378"/>
        <end position="399"/>
    </location>
</feature>
<proteinExistence type="predicted"/>
<protein>
    <recommendedName>
        <fullName evidence="6">DUF3447 domain-containing protein</fullName>
    </recommendedName>
</protein>
<dbReference type="InterPro" id="IPR002110">
    <property type="entry name" value="Ankyrin_rpt"/>
</dbReference>
<dbReference type="InterPro" id="IPR036770">
    <property type="entry name" value="Ankyrin_rpt-contain_sf"/>
</dbReference>
<evidence type="ECO:0000256" key="2">
    <source>
        <dbReference type="ARBA" id="ARBA00023043"/>
    </source>
</evidence>
<dbReference type="PROSITE" id="PS50088">
    <property type="entry name" value="ANK_REPEAT"/>
    <property type="match status" value="2"/>
</dbReference>
<organism evidence="4 5">
    <name type="scientific">Tritrichomonas musculus</name>
    <dbReference type="NCBI Taxonomy" id="1915356"/>
    <lineage>
        <taxon>Eukaryota</taxon>
        <taxon>Metamonada</taxon>
        <taxon>Parabasalia</taxon>
        <taxon>Tritrichomonadida</taxon>
        <taxon>Tritrichomonadidae</taxon>
        <taxon>Tritrichomonas</taxon>
    </lineage>
</organism>
<dbReference type="Gene3D" id="1.25.40.20">
    <property type="entry name" value="Ankyrin repeat-containing domain"/>
    <property type="match status" value="2"/>
</dbReference>
<name>A0ABR2H6W5_9EUKA</name>
<feature type="repeat" description="ANK" evidence="3">
    <location>
        <begin position="421"/>
        <end position="442"/>
    </location>
</feature>
<dbReference type="PANTHER" id="PTHR24198">
    <property type="entry name" value="ANKYRIN REPEAT AND PROTEIN KINASE DOMAIN-CONTAINING PROTEIN"/>
    <property type="match status" value="1"/>
</dbReference>
<dbReference type="Proteomes" id="UP001470230">
    <property type="component" value="Unassembled WGS sequence"/>
</dbReference>
<dbReference type="PROSITE" id="PS50297">
    <property type="entry name" value="ANK_REP_REGION"/>
    <property type="match status" value="2"/>
</dbReference>
<keyword evidence="5" id="KW-1185">Reference proteome</keyword>
<evidence type="ECO:0008006" key="6">
    <source>
        <dbReference type="Google" id="ProtNLM"/>
    </source>
</evidence>
<dbReference type="SUPFAM" id="SSF48403">
    <property type="entry name" value="Ankyrin repeat"/>
    <property type="match status" value="1"/>
</dbReference>
<accession>A0ABR2H6W5</accession>
<evidence type="ECO:0000313" key="4">
    <source>
        <dbReference type="EMBL" id="KAK8841958.1"/>
    </source>
</evidence>
<keyword evidence="1" id="KW-0677">Repeat</keyword>
<keyword evidence="2 3" id="KW-0040">ANK repeat</keyword>